<dbReference type="SUPFAM" id="SSF50118">
    <property type="entry name" value="Cell growth inhibitor/plasmid maintenance toxic component"/>
    <property type="match status" value="1"/>
</dbReference>
<dbReference type="EMBL" id="QGGB01000006">
    <property type="protein sequence ID" value="PWN06721.1"/>
    <property type="molecule type" value="Genomic_DNA"/>
</dbReference>
<dbReference type="GO" id="GO:0003677">
    <property type="term" value="F:DNA binding"/>
    <property type="evidence" value="ECO:0007669"/>
    <property type="project" value="InterPro"/>
</dbReference>
<dbReference type="OrthoDB" id="9808744at2"/>
<dbReference type="InterPro" id="IPR003477">
    <property type="entry name" value="PemK-like"/>
</dbReference>
<dbReference type="AlphaFoldDB" id="A0A316TSW7"/>
<dbReference type="Pfam" id="PF02452">
    <property type="entry name" value="PemK_toxin"/>
    <property type="match status" value="1"/>
</dbReference>
<comment type="caution">
    <text evidence="1">The sequence shown here is derived from an EMBL/GenBank/DDBJ whole genome shotgun (WGS) entry which is preliminary data.</text>
</comment>
<dbReference type="InterPro" id="IPR011067">
    <property type="entry name" value="Plasmid_toxin/cell-grow_inhib"/>
</dbReference>
<evidence type="ECO:0000313" key="2">
    <source>
        <dbReference type="Proteomes" id="UP000245533"/>
    </source>
</evidence>
<dbReference type="GO" id="GO:0016075">
    <property type="term" value="P:rRNA catabolic process"/>
    <property type="evidence" value="ECO:0007669"/>
    <property type="project" value="TreeGrafter"/>
</dbReference>
<dbReference type="PANTHER" id="PTHR33988:SF2">
    <property type="entry name" value="ENDORIBONUCLEASE MAZF"/>
    <property type="match status" value="1"/>
</dbReference>
<proteinExistence type="predicted"/>
<keyword evidence="2" id="KW-1185">Reference proteome</keyword>
<sequence>MVERKPVQRFDVYLISLDPTKGSEIRKTHPCLIISPDEMNRHIRTVIVAPMTTTIRNYPTRVSTTFRGKKGQIVLDQVRTIDKSRLIKNLGTVSKSAGEKVLGVLQEMFAP</sequence>
<dbReference type="GO" id="GO:0006402">
    <property type="term" value="P:mRNA catabolic process"/>
    <property type="evidence" value="ECO:0007669"/>
    <property type="project" value="TreeGrafter"/>
</dbReference>
<protein>
    <submittedName>
        <fullName evidence="1">Transcriptional regulator</fullName>
    </submittedName>
</protein>
<organism evidence="1 2">
    <name type="scientific">Rhodohalobacter mucosus</name>
    <dbReference type="NCBI Taxonomy" id="2079485"/>
    <lineage>
        <taxon>Bacteria</taxon>
        <taxon>Pseudomonadati</taxon>
        <taxon>Balneolota</taxon>
        <taxon>Balneolia</taxon>
        <taxon>Balneolales</taxon>
        <taxon>Balneolaceae</taxon>
        <taxon>Rhodohalobacter</taxon>
    </lineage>
</organism>
<dbReference type="RefSeq" id="WP_109646835.1">
    <property type="nucleotide sequence ID" value="NZ_QGGB01000006.1"/>
</dbReference>
<dbReference type="Gene3D" id="2.30.30.110">
    <property type="match status" value="1"/>
</dbReference>
<accession>A0A316TSW7</accession>
<dbReference type="GO" id="GO:0004521">
    <property type="term" value="F:RNA endonuclease activity"/>
    <property type="evidence" value="ECO:0007669"/>
    <property type="project" value="TreeGrafter"/>
</dbReference>
<gene>
    <name evidence="1" type="ORF">DDZ15_09405</name>
</gene>
<dbReference type="PANTHER" id="PTHR33988">
    <property type="entry name" value="ENDORIBONUCLEASE MAZF-RELATED"/>
    <property type="match status" value="1"/>
</dbReference>
<dbReference type="Proteomes" id="UP000245533">
    <property type="component" value="Unassembled WGS sequence"/>
</dbReference>
<name>A0A316TSW7_9BACT</name>
<reference evidence="1 2" key="1">
    <citation type="submission" date="2018-05" db="EMBL/GenBank/DDBJ databases">
        <title>Rhodohalobacter halophilus gen. nov., sp. nov., a moderately halophilic member of the family Balneolaceae.</title>
        <authorList>
            <person name="Liu Z.-W."/>
        </authorList>
    </citation>
    <scope>NUCLEOTIDE SEQUENCE [LARGE SCALE GENOMIC DNA]</scope>
    <source>
        <strain evidence="1 2">8A47</strain>
    </source>
</reference>
<evidence type="ECO:0000313" key="1">
    <source>
        <dbReference type="EMBL" id="PWN06721.1"/>
    </source>
</evidence>